<proteinExistence type="predicted"/>
<name>A0A3M7QVC6_BRAPC</name>
<accession>A0A3M7QVC6</accession>
<gene>
    <name evidence="1" type="ORF">BpHYR1_017374</name>
</gene>
<dbReference type="AlphaFoldDB" id="A0A3M7QVC6"/>
<sequence>MIKIEATSEATIFGLIPSIIVETPADTYNPVKMNNENTNRPYSLKYTTMPIKQSTDFQYRLDKLNKISKIV</sequence>
<reference evidence="1 2" key="1">
    <citation type="journal article" date="2018" name="Sci. Rep.">
        <title>Genomic signatures of local adaptation to the degree of environmental predictability in rotifers.</title>
        <authorList>
            <person name="Franch-Gras L."/>
            <person name="Hahn C."/>
            <person name="Garcia-Roger E.M."/>
            <person name="Carmona M.J."/>
            <person name="Serra M."/>
            <person name="Gomez A."/>
        </authorList>
    </citation>
    <scope>NUCLEOTIDE SEQUENCE [LARGE SCALE GENOMIC DNA]</scope>
    <source>
        <strain evidence="1">HYR1</strain>
    </source>
</reference>
<evidence type="ECO:0000313" key="1">
    <source>
        <dbReference type="EMBL" id="RNA15064.1"/>
    </source>
</evidence>
<protein>
    <submittedName>
        <fullName evidence="1">Uncharacterized protein</fullName>
    </submittedName>
</protein>
<dbReference type="Proteomes" id="UP000276133">
    <property type="component" value="Unassembled WGS sequence"/>
</dbReference>
<evidence type="ECO:0000313" key="2">
    <source>
        <dbReference type="Proteomes" id="UP000276133"/>
    </source>
</evidence>
<dbReference type="EMBL" id="REGN01005052">
    <property type="protein sequence ID" value="RNA15064.1"/>
    <property type="molecule type" value="Genomic_DNA"/>
</dbReference>
<organism evidence="1 2">
    <name type="scientific">Brachionus plicatilis</name>
    <name type="common">Marine rotifer</name>
    <name type="synonym">Brachionus muelleri</name>
    <dbReference type="NCBI Taxonomy" id="10195"/>
    <lineage>
        <taxon>Eukaryota</taxon>
        <taxon>Metazoa</taxon>
        <taxon>Spiralia</taxon>
        <taxon>Gnathifera</taxon>
        <taxon>Rotifera</taxon>
        <taxon>Eurotatoria</taxon>
        <taxon>Monogononta</taxon>
        <taxon>Pseudotrocha</taxon>
        <taxon>Ploima</taxon>
        <taxon>Brachionidae</taxon>
        <taxon>Brachionus</taxon>
    </lineage>
</organism>
<comment type="caution">
    <text evidence="1">The sequence shown here is derived from an EMBL/GenBank/DDBJ whole genome shotgun (WGS) entry which is preliminary data.</text>
</comment>
<keyword evidence="2" id="KW-1185">Reference proteome</keyword>